<dbReference type="OrthoDB" id="9801997at2"/>
<gene>
    <name evidence="2" type="ORF">ELQ94_07000</name>
</gene>
<name>A0A3S0XNB6_9MICO</name>
<keyword evidence="3" id="KW-1185">Reference proteome</keyword>
<dbReference type="InterPro" id="IPR004675">
    <property type="entry name" value="AhpD_core"/>
</dbReference>
<organism evidence="2 3">
    <name type="scientific">Labedella endophytica</name>
    <dbReference type="NCBI Taxonomy" id="1523160"/>
    <lineage>
        <taxon>Bacteria</taxon>
        <taxon>Bacillati</taxon>
        <taxon>Actinomycetota</taxon>
        <taxon>Actinomycetes</taxon>
        <taxon>Micrococcales</taxon>
        <taxon>Microbacteriaceae</taxon>
        <taxon>Labedella</taxon>
    </lineage>
</organism>
<dbReference type="InterPro" id="IPR029032">
    <property type="entry name" value="AhpD-like"/>
</dbReference>
<comment type="caution">
    <text evidence="2">The sequence shown here is derived from an EMBL/GenBank/DDBJ whole genome shotgun (WGS) entry which is preliminary data.</text>
</comment>
<proteinExistence type="predicted"/>
<evidence type="ECO:0000313" key="2">
    <source>
        <dbReference type="EMBL" id="RUR01253.1"/>
    </source>
</evidence>
<dbReference type="GO" id="GO:0051920">
    <property type="term" value="F:peroxiredoxin activity"/>
    <property type="evidence" value="ECO:0007669"/>
    <property type="project" value="InterPro"/>
</dbReference>
<dbReference type="EMBL" id="RZGZ01000002">
    <property type="protein sequence ID" value="RUR01253.1"/>
    <property type="molecule type" value="Genomic_DNA"/>
</dbReference>
<evidence type="ECO:0000259" key="1">
    <source>
        <dbReference type="Pfam" id="PF02627"/>
    </source>
</evidence>
<feature type="domain" description="Carboxymuconolactone decarboxylase-like" evidence="1">
    <location>
        <begin position="37"/>
        <end position="121"/>
    </location>
</feature>
<dbReference type="Gene3D" id="1.20.1290.10">
    <property type="entry name" value="AhpD-like"/>
    <property type="match status" value="1"/>
</dbReference>
<dbReference type="AlphaFoldDB" id="A0A3S0XNB6"/>
<sequence length="177" mass="19448">MTDCCVRPRNALGRRHARAHDGGMDDERIHLSRTVPSVYEKLAAFSSEVAKVAKEAGVPLATAELVQLHASQLNGCAFCIRVHTKRLIDAGESPERLAMLPAWRESGIYDERERAALTLVESITLIRDGGLSEHAYRDVLDFLSVDEYAAVAWIGVAINAFNRVAITGRYATEPADD</sequence>
<dbReference type="Proteomes" id="UP000274909">
    <property type="component" value="Unassembled WGS sequence"/>
</dbReference>
<dbReference type="SUPFAM" id="SSF69118">
    <property type="entry name" value="AhpD-like"/>
    <property type="match status" value="1"/>
</dbReference>
<dbReference type="PANTHER" id="PTHR35446:SF2">
    <property type="entry name" value="CARBOXYMUCONOLACTONE DECARBOXYLASE-LIKE DOMAIN-CONTAINING PROTEIN"/>
    <property type="match status" value="1"/>
</dbReference>
<reference evidence="2 3" key="1">
    <citation type="submission" date="2018-12" db="EMBL/GenBank/DDBJ databases">
        <authorList>
            <person name="Li F."/>
        </authorList>
    </citation>
    <scope>NUCLEOTIDE SEQUENCE [LARGE SCALE GENOMIC DNA]</scope>
    <source>
        <strain evidence="2 3">EGI 6500705</strain>
    </source>
</reference>
<dbReference type="PANTHER" id="PTHR35446">
    <property type="entry name" value="SI:CH211-175M2.5"/>
    <property type="match status" value="1"/>
</dbReference>
<accession>A0A3S0XNB6</accession>
<dbReference type="InterPro" id="IPR003779">
    <property type="entry name" value="CMD-like"/>
</dbReference>
<evidence type="ECO:0000313" key="3">
    <source>
        <dbReference type="Proteomes" id="UP000274909"/>
    </source>
</evidence>
<protein>
    <submittedName>
        <fullName evidence="2">Carboxymuconolactone decarboxylase family protein</fullName>
    </submittedName>
</protein>
<dbReference type="NCBIfam" id="TIGR00778">
    <property type="entry name" value="ahpD_dom"/>
    <property type="match status" value="1"/>
</dbReference>
<dbReference type="Pfam" id="PF02627">
    <property type="entry name" value="CMD"/>
    <property type="match status" value="1"/>
</dbReference>